<dbReference type="InterPro" id="IPR001789">
    <property type="entry name" value="Sig_transdc_resp-reg_receiver"/>
</dbReference>
<evidence type="ECO:0000256" key="1">
    <source>
        <dbReference type="ARBA" id="ARBA00018672"/>
    </source>
</evidence>
<gene>
    <name evidence="9" type="primary">btr_3</name>
    <name evidence="10" type="ORF">DXC39_00165</name>
    <name evidence="9" type="ORF">ERS852407_00264</name>
</gene>
<evidence type="ECO:0000259" key="7">
    <source>
        <dbReference type="PROSITE" id="PS01124"/>
    </source>
</evidence>
<dbReference type="GO" id="GO:0000160">
    <property type="term" value="P:phosphorelay signal transduction system"/>
    <property type="evidence" value="ECO:0007669"/>
    <property type="project" value="InterPro"/>
</dbReference>
<reference evidence="10 12" key="2">
    <citation type="submission" date="2018-08" db="EMBL/GenBank/DDBJ databases">
        <title>A genome reference for cultivated species of the human gut microbiota.</title>
        <authorList>
            <person name="Zou Y."/>
            <person name="Xue W."/>
            <person name="Luo G."/>
        </authorList>
    </citation>
    <scope>NUCLEOTIDE SEQUENCE [LARGE SCALE GENOMIC DNA]</scope>
    <source>
        <strain evidence="10 12">TF05-11AC</strain>
    </source>
</reference>
<dbReference type="InterPro" id="IPR009057">
    <property type="entry name" value="Homeodomain-like_sf"/>
</dbReference>
<dbReference type="Gene3D" id="3.40.50.2300">
    <property type="match status" value="1"/>
</dbReference>
<keyword evidence="4" id="KW-0804">Transcription</keyword>
<protein>
    <recommendedName>
        <fullName evidence="1">Stage 0 sporulation protein A homolog</fullName>
    </recommendedName>
</protein>
<dbReference type="PROSITE" id="PS00041">
    <property type="entry name" value="HTH_ARAC_FAMILY_1"/>
    <property type="match status" value="1"/>
</dbReference>
<evidence type="ECO:0000256" key="2">
    <source>
        <dbReference type="ARBA" id="ARBA00023015"/>
    </source>
</evidence>
<dbReference type="SMART" id="SM00448">
    <property type="entry name" value="REC"/>
    <property type="match status" value="1"/>
</dbReference>
<dbReference type="GO" id="GO:0043565">
    <property type="term" value="F:sequence-specific DNA binding"/>
    <property type="evidence" value="ECO:0007669"/>
    <property type="project" value="InterPro"/>
</dbReference>
<keyword evidence="3" id="KW-0238">DNA-binding</keyword>
<feature type="modified residue" description="4-aspartylphosphate" evidence="6">
    <location>
        <position position="55"/>
    </location>
</feature>
<comment type="function">
    <text evidence="5">May play the central regulatory role in sporulation. It may be an element of the effector pathway responsible for the activation of sporulation genes in response to nutritional stress. Spo0A may act in concert with spo0H (a sigma factor) to control the expression of some genes that are critical to the sporulation process.</text>
</comment>
<evidence type="ECO:0000256" key="4">
    <source>
        <dbReference type="ARBA" id="ARBA00023163"/>
    </source>
</evidence>
<dbReference type="PROSITE" id="PS50110">
    <property type="entry name" value="RESPONSE_REGULATORY"/>
    <property type="match status" value="1"/>
</dbReference>
<dbReference type="InterPro" id="IPR018062">
    <property type="entry name" value="HTH_AraC-typ_CS"/>
</dbReference>
<dbReference type="SUPFAM" id="SSF46689">
    <property type="entry name" value="Homeodomain-like"/>
    <property type="match status" value="2"/>
</dbReference>
<sequence>MYRVIIVDDEPLILAGIASLITWEEYDCTIIGKATNGPSAFDMIMELKPDIVITDIRMPVLNGLELVEKCKDEGCTFAFIVLTNLEEFHLVRKALSLGASDYLVKLDLNEEALAASLARAKDACELLVSQKQHQLLNDLIKDNHENLSKNYLSQLLLSGNAPEVPDKVKEEYPEPFLLLFSVSPINIAFETDDDPYDFHQISKQLMDILGGIATRTFLRHTLLEFRTDTYLLAASLKDGDVFETVVSEFCQKMAVALKTYFEFSAVFGVSTRKTEIPLLTDALAEAQTALEVYYFESSSPVVFYQGQRYHMSRAKDFNINIFKKDLSAAIAQNDSDKLAAVFEQIITLFKENQPGKEQAASACINLYTYLYSYFESADNSYGDIFPYAINVAGRLYQFNSLADILTWLQSFCSKLCRLLNDRKSTRSDKLVEQARAYVDEHYMEKLTLADIADSLNISAGHLSNTFKKLTGSTLSDYIATVKIEHAKELIDTHQYLMYEISDMLGFDNPYYFSKVFKKVTGISPREHENRTPAS</sequence>
<dbReference type="AlphaFoldDB" id="A0A173X6Z9"/>
<keyword evidence="2" id="KW-0805">Transcription regulation</keyword>
<dbReference type="InterPro" id="IPR018060">
    <property type="entry name" value="HTH_AraC"/>
</dbReference>
<dbReference type="Proteomes" id="UP000261257">
    <property type="component" value="Unassembled WGS sequence"/>
</dbReference>
<organism evidence="9 11">
    <name type="scientific">Hungatella hathewayi</name>
    <dbReference type="NCBI Taxonomy" id="154046"/>
    <lineage>
        <taxon>Bacteria</taxon>
        <taxon>Bacillati</taxon>
        <taxon>Bacillota</taxon>
        <taxon>Clostridia</taxon>
        <taxon>Lachnospirales</taxon>
        <taxon>Lachnospiraceae</taxon>
        <taxon>Hungatella</taxon>
    </lineage>
</organism>
<dbReference type="Proteomes" id="UP000095651">
    <property type="component" value="Unassembled WGS sequence"/>
</dbReference>
<dbReference type="SUPFAM" id="SSF52172">
    <property type="entry name" value="CheY-like"/>
    <property type="match status" value="1"/>
</dbReference>
<evidence type="ECO:0000259" key="8">
    <source>
        <dbReference type="PROSITE" id="PS50110"/>
    </source>
</evidence>
<name>A0A173X6Z9_9FIRM</name>
<dbReference type="InterPro" id="IPR011006">
    <property type="entry name" value="CheY-like_superfamily"/>
</dbReference>
<dbReference type="Pfam" id="PF00072">
    <property type="entry name" value="Response_reg"/>
    <property type="match status" value="1"/>
</dbReference>
<accession>A0A173X6Z9</accession>
<feature type="domain" description="Response regulatory" evidence="8">
    <location>
        <begin position="3"/>
        <end position="120"/>
    </location>
</feature>
<dbReference type="Gene3D" id="1.10.10.60">
    <property type="entry name" value="Homeodomain-like"/>
    <property type="match status" value="2"/>
</dbReference>
<dbReference type="SMART" id="SM00342">
    <property type="entry name" value="HTH_ARAC"/>
    <property type="match status" value="1"/>
</dbReference>
<evidence type="ECO:0000313" key="10">
    <source>
        <dbReference type="EMBL" id="RGM08422.1"/>
    </source>
</evidence>
<dbReference type="GO" id="GO:0003700">
    <property type="term" value="F:DNA-binding transcription factor activity"/>
    <property type="evidence" value="ECO:0007669"/>
    <property type="project" value="InterPro"/>
</dbReference>
<keyword evidence="6" id="KW-0597">Phosphoprotein</keyword>
<evidence type="ECO:0000313" key="11">
    <source>
        <dbReference type="Proteomes" id="UP000095651"/>
    </source>
</evidence>
<dbReference type="PROSITE" id="PS01124">
    <property type="entry name" value="HTH_ARAC_FAMILY_2"/>
    <property type="match status" value="1"/>
</dbReference>
<dbReference type="Pfam" id="PF12833">
    <property type="entry name" value="HTH_18"/>
    <property type="match status" value="1"/>
</dbReference>
<dbReference type="EMBL" id="QSSQ01000001">
    <property type="protein sequence ID" value="RGM08422.1"/>
    <property type="molecule type" value="Genomic_DNA"/>
</dbReference>
<evidence type="ECO:0000256" key="3">
    <source>
        <dbReference type="ARBA" id="ARBA00023125"/>
    </source>
</evidence>
<dbReference type="CDD" id="cd17536">
    <property type="entry name" value="REC_YesN-like"/>
    <property type="match status" value="1"/>
</dbReference>
<proteinExistence type="predicted"/>
<reference evidence="9 11" key="1">
    <citation type="submission" date="2015-09" db="EMBL/GenBank/DDBJ databases">
        <authorList>
            <consortium name="Pathogen Informatics"/>
        </authorList>
    </citation>
    <scope>NUCLEOTIDE SEQUENCE [LARGE SCALE GENOMIC DNA]</scope>
    <source>
        <strain evidence="9 11">2789STDY5608850</strain>
    </source>
</reference>
<evidence type="ECO:0000313" key="12">
    <source>
        <dbReference type="Proteomes" id="UP000261257"/>
    </source>
</evidence>
<dbReference type="PANTHER" id="PTHR43280">
    <property type="entry name" value="ARAC-FAMILY TRANSCRIPTIONAL REGULATOR"/>
    <property type="match status" value="1"/>
</dbReference>
<feature type="domain" description="HTH araC/xylS-type" evidence="7">
    <location>
        <begin position="432"/>
        <end position="530"/>
    </location>
</feature>
<dbReference type="RefSeq" id="WP_055652701.1">
    <property type="nucleotide sequence ID" value="NZ_CABIXC010000001.1"/>
</dbReference>
<evidence type="ECO:0000256" key="5">
    <source>
        <dbReference type="ARBA" id="ARBA00024867"/>
    </source>
</evidence>
<evidence type="ECO:0000313" key="9">
    <source>
        <dbReference type="EMBL" id="CUN46208.1"/>
    </source>
</evidence>
<dbReference type="PANTHER" id="PTHR43280:SF28">
    <property type="entry name" value="HTH-TYPE TRANSCRIPTIONAL ACTIVATOR RHAS"/>
    <property type="match status" value="1"/>
</dbReference>
<evidence type="ECO:0000256" key="6">
    <source>
        <dbReference type="PROSITE-ProRule" id="PRU00169"/>
    </source>
</evidence>
<dbReference type="EMBL" id="CYZE01000001">
    <property type="protein sequence ID" value="CUN46208.1"/>
    <property type="molecule type" value="Genomic_DNA"/>
</dbReference>